<feature type="region of interest" description="Disordered" evidence="6">
    <location>
        <begin position="1"/>
        <end position="26"/>
    </location>
</feature>
<evidence type="ECO:0000259" key="9">
    <source>
        <dbReference type="Pfam" id="PF00963"/>
    </source>
</evidence>
<evidence type="ECO:0000256" key="4">
    <source>
        <dbReference type="RuleBase" id="RU004003"/>
    </source>
</evidence>
<feature type="domain" description="NolW-like" evidence="10">
    <location>
        <begin position="309"/>
        <end position="368"/>
    </location>
</feature>
<evidence type="ECO:0000256" key="2">
    <source>
        <dbReference type="ARBA" id="ARBA00022729"/>
    </source>
</evidence>
<proteinExistence type="inferred from homology"/>
<dbReference type="InterPro" id="IPR002102">
    <property type="entry name" value="Cohesin_dom"/>
</dbReference>
<keyword evidence="2" id="KW-0732">Signal</keyword>
<comment type="caution">
    <text evidence="11">The sequence shown here is derived from an EMBL/GenBank/DDBJ whole genome shotgun (WGS) entry which is preliminary data.</text>
</comment>
<dbReference type="PANTHER" id="PTHR30332">
    <property type="entry name" value="PROBABLE GENERAL SECRETION PATHWAY PROTEIN D"/>
    <property type="match status" value="1"/>
</dbReference>
<dbReference type="GO" id="GO:0009306">
    <property type="term" value="P:protein secretion"/>
    <property type="evidence" value="ECO:0007669"/>
    <property type="project" value="InterPro"/>
</dbReference>
<evidence type="ECO:0000256" key="1">
    <source>
        <dbReference type="ARBA" id="ARBA00004370"/>
    </source>
</evidence>
<dbReference type="RefSeq" id="WP_229751168.1">
    <property type="nucleotide sequence ID" value="NZ_BMED01000003.1"/>
</dbReference>
<keyword evidence="7" id="KW-0812">Transmembrane</keyword>
<gene>
    <name evidence="11" type="ORF">GCM10011396_33400</name>
</gene>
<dbReference type="PRINTS" id="PR01032">
    <property type="entry name" value="PHAGEIV"/>
</dbReference>
<dbReference type="InterPro" id="IPR038591">
    <property type="entry name" value="NolW-like_sf"/>
</dbReference>
<keyword evidence="7" id="KW-1133">Transmembrane helix</keyword>
<organism evidence="11 12">
    <name type="scientific">Undibacterium terreum</name>
    <dbReference type="NCBI Taxonomy" id="1224302"/>
    <lineage>
        <taxon>Bacteria</taxon>
        <taxon>Pseudomonadati</taxon>
        <taxon>Pseudomonadota</taxon>
        <taxon>Betaproteobacteria</taxon>
        <taxon>Burkholderiales</taxon>
        <taxon>Oxalobacteraceae</taxon>
        <taxon>Undibacterium</taxon>
    </lineage>
</organism>
<dbReference type="InterPro" id="IPR008965">
    <property type="entry name" value="CBM2/CBM3_carb-bd_dom_sf"/>
</dbReference>
<dbReference type="Proteomes" id="UP000637423">
    <property type="component" value="Unassembled WGS sequence"/>
</dbReference>
<accession>A0A916UQG9</accession>
<dbReference type="GO" id="GO:0030246">
    <property type="term" value="F:carbohydrate binding"/>
    <property type="evidence" value="ECO:0007669"/>
    <property type="project" value="InterPro"/>
</dbReference>
<dbReference type="PANTHER" id="PTHR30332:SF17">
    <property type="entry name" value="TYPE IV PILIATION SYSTEM PROTEIN DR_0774-RELATED"/>
    <property type="match status" value="1"/>
</dbReference>
<evidence type="ECO:0000256" key="7">
    <source>
        <dbReference type="SAM" id="Phobius"/>
    </source>
</evidence>
<dbReference type="SUPFAM" id="SSF49384">
    <property type="entry name" value="Carbohydrate-binding domain"/>
    <property type="match status" value="1"/>
</dbReference>
<dbReference type="AlphaFoldDB" id="A0A916UQG9"/>
<feature type="region of interest" description="Disordered" evidence="6">
    <location>
        <begin position="608"/>
        <end position="678"/>
    </location>
</feature>
<dbReference type="Gene3D" id="2.60.40.680">
    <property type="match status" value="1"/>
</dbReference>
<reference evidence="11" key="2">
    <citation type="submission" date="2020-09" db="EMBL/GenBank/DDBJ databases">
        <authorList>
            <person name="Sun Q."/>
            <person name="Zhou Y."/>
        </authorList>
    </citation>
    <scope>NUCLEOTIDE SEQUENCE</scope>
    <source>
        <strain evidence="11">CGMCC 1.10998</strain>
    </source>
</reference>
<sequence length="839" mass="90127">MPHDPTQTPVSSNTETSNKLKTSKPADTWTNFDEELKGKLSKKIVVWTTGCLGILLLTACAGQMAYRNGKELVADGKVEQGLAKFQEAITYAPQDAQFRSAYLQTRERALNSYLEQADKLANGGQRTDAEKLYQRALSIAPGNERAKAGLLALDVGQRHTKALQEASAAFNKKDVETARARLAGILAENPENEQALALQRAINERTMRPASESLLAANYKKPITIEFRDVALKQIFDVISRSSGLNFLFDKEVKTDQRTSIFLKNSTIESAVHFTLLTNQLEQQVLDGNTILIYPNTAAKQKDYQEMVVRTFFLTNADAKNVANTIKTIVKSRDIVVDEKLNMLIVRDSPDAIKIAEKLIALQDVAEPEVMLEVEILEVKRTRLQDLGIQWPGSLSLTPLSLSGVSGTGTTSSNLTLNDLLHQNQRSIGASVGTTTIRANVQDSDANLLANPRIRARNHEKAKILIGERVPNITSTATSTGFVSQSINYIDIGLTLNVEPTVYLDDDVAIKVSLEVSSIINQITTQSGTSAYEIGTRTASTVLRLKNGETEVLAGLINDQERRSGNKIPGIGEVPVVGRLFGNTNNNDEKTEIVLSITPHLIRNIQRPDATQASFRSGTENSLRVRQDSTITNPVTTAPTVTNPSGTQQNRQAPAAPATGANDASMGSGSLGSASGSSNANPVIVAPDLQGGISGGGIPSASGAKPVLQGPPQAKVGDTISLQVVMQSDQPIANLPLTLRYDNKVLQVTGISEGDFMKQGGVQTRFTSGVDTNGNILITDTRADNSGVASPATLVTVNFRTLAEMPATQVQLISMTATGPVGNQINAVLPAAYSVQVIR</sequence>
<dbReference type="InterPro" id="IPR011990">
    <property type="entry name" value="TPR-like_helical_dom_sf"/>
</dbReference>
<dbReference type="EMBL" id="BMED01000003">
    <property type="protein sequence ID" value="GGC83313.1"/>
    <property type="molecule type" value="Genomic_DNA"/>
</dbReference>
<dbReference type="CDD" id="cd08547">
    <property type="entry name" value="Type_II_cohesin"/>
    <property type="match status" value="1"/>
</dbReference>
<feature type="transmembrane region" description="Helical" evidence="7">
    <location>
        <begin position="44"/>
        <end position="66"/>
    </location>
</feature>
<protein>
    <recommendedName>
        <fullName evidence="13">General secretion pathway protein D</fullName>
    </recommendedName>
</protein>
<feature type="compositionally biased region" description="Polar residues" evidence="6">
    <location>
        <begin position="1"/>
        <end position="20"/>
    </location>
</feature>
<dbReference type="SUPFAM" id="SSF48452">
    <property type="entry name" value="TPR-like"/>
    <property type="match status" value="1"/>
</dbReference>
<evidence type="ECO:0000256" key="6">
    <source>
        <dbReference type="SAM" id="MobiDB-lite"/>
    </source>
</evidence>
<evidence type="ECO:0000259" key="8">
    <source>
        <dbReference type="Pfam" id="PF00263"/>
    </source>
</evidence>
<feature type="compositionally biased region" description="Polar residues" evidence="6">
    <location>
        <begin position="609"/>
        <end position="624"/>
    </location>
</feature>
<reference evidence="11" key="1">
    <citation type="journal article" date="2014" name="Int. J. Syst. Evol. Microbiol.">
        <title>Complete genome sequence of Corynebacterium casei LMG S-19264T (=DSM 44701T), isolated from a smear-ripened cheese.</title>
        <authorList>
            <consortium name="US DOE Joint Genome Institute (JGI-PGF)"/>
            <person name="Walter F."/>
            <person name="Albersmeier A."/>
            <person name="Kalinowski J."/>
            <person name="Ruckert C."/>
        </authorList>
    </citation>
    <scope>NUCLEOTIDE SEQUENCE</scope>
    <source>
        <strain evidence="11">CGMCC 1.10998</strain>
    </source>
</reference>
<dbReference type="Pfam" id="PF00263">
    <property type="entry name" value="Secretin"/>
    <property type="match status" value="1"/>
</dbReference>
<dbReference type="InterPro" id="IPR050810">
    <property type="entry name" value="Bact_Secretion_Sys_Channel"/>
</dbReference>
<dbReference type="InterPro" id="IPR004846">
    <property type="entry name" value="T2SS/T3SS_dom"/>
</dbReference>
<dbReference type="GO" id="GO:0015627">
    <property type="term" value="C:type II protein secretion system complex"/>
    <property type="evidence" value="ECO:0007669"/>
    <property type="project" value="TreeGrafter"/>
</dbReference>
<dbReference type="Pfam" id="PF00963">
    <property type="entry name" value="Cohesin"/>
    <property type="match status" value="1"/>
</dbReference>
<evidence type="ECO:0000256" key="5">
    <source>
        <dbReference type="RuleBase" id="RU004004"/>
    </source>
</evidence>
<name>A0A916UQG9_9BURK</name>
<dbReference type="Gene3D" id="3.30.1370.120">
    <property type="match status" value="1"/>
</dbReference>
<dbReference type="InterPro" id="IPR005644">
    <property type="entry name" value="NolW-like"/>
</dbReference>
<dbReference type="GO" id="GO:0000272">
    <property type="term" value="P:polysaccharide catabolic process"/>
    <property type="evidence" value="ECO:0007669"/>
    <property type="project" value="InterPro"/>
</dbReference>
<evidence type="ECO:0000259" key="10">
    <source>
        <dbReference type="Pfam" id="PF03958"/>
    </source>
</evidence>
<keyword evidence="5" id="KW-0813">Transport</keyword>
<evidence type="ECO:0000313" key="11">
    <source>
        <dbReference type="EMBL" id="GGC83313.1"/>
    </source>
</evidence>
<evidence type="ECO:0008006" key="13">
    <source>
        <dbReference type="Google" id="ProtNLM"/>
    </source>
</evidence>
<evidence type="ECO:0000313" key="12">
    <source>
        <dbReference type="Proteomes" id="UP000637423"/>
    </source>
</evidence>
<feature type="domain" description="Type II/III secretion system secretin-like" evidence="8">
    <location>
        <begin position="441"/>
        <end position="603"/>
    </location>
</feature>
<feature type="compositionally biased region" description="Low complexity" evidence="6">
    <location>
        <begin position="630"/>
        <end position="644"/>
    </location>
</feature>
<dbReference type="InterPro" id="IPR001775">
    <property type="entry name" value="GspD/PilQ"/>
</dbReference>
<keyword evidence="12" id="KW-1185">Reference proteome</keyword>
<dbReference type="PRINTS" id="PR00811">
    <property type="entry name" value="BCTERIALGSPD"/>
</dbReference>
<evidence type="ECO:0000256" key="3">
    <source>
        <dbReference type="ARBA" id="ARBA00023136"/>
    </source>
</evidence>
<keyword evidence="3 7" id="KW-0472">Membrane</keyword>
<comment type="subcellular location">
    <subcellularLocation>
        <location evidence="5">Cell outer membrane</location>
    </subcellularLocation>
    <subcellularLocation>
        <location evidence="1">Membrane</location>
    </subcellularLocation>
</comment>
<feature type="compositionally biased region" description="Low complexity" evidence="6">
    <location>
        <begin position="665"/>
        <end position="678"/>
    </location>
</feature>
<dbReference type="Pfam" id="PF03958">
    <property type="entry name" value="Secretin_N"/>
    <property type="match status" value="1"/>
</dbReference>
<dbReference type="Gene3D" id="1.25.40.10">
    <property type="entry name" value="Tetratricopeptide repeat domain"/>
    <property type="match status" value="1"/>
</dbReference>
<comment type="similarity">
    <text evidence="4">Belongs to the bacterial secretin family.</text>
</comment>
<dbReference type="GO" id="GO:0009279">
    <property type="term" value="C:cell outer membrane"/>
    <property type="evidence" value="ECO:0007669"/>
    <property type="project" value="UniProtKB-SubCell"/>
</dbReference>
<feature type="domain" description="Cohesin" evidence="9">
    <location>
        <begin position="713"/>
        <end position="824"/>
    </location>
</feature>